<gene>
    <name evidence="2" type="ORF">LSH36_324g03014</name>
</gene>
<dbReference type="Pfam" id="PF16134">
    <property type="entry name" value="THOC2_N"/>
    <property type="match status" value="1"/>
</dbReference>
<dbReference type="EMBL" id="JAODUP010000323">
    <property type="protein sequence ID" value="KAK2152633.1"/>
    <property type="molecule type" value="Genomic_DNA"/>
</dbReference>
<accession>A0AAD9N244</accession>
<dbReference type="GO" id="GO:0006397">
    <property type="term" value="P:mRNA processing"/>
    <property type="evidence" value="ECO:0007669"/>
    <property type="project" value="InterPro"/>
</dbReference>
<evidence type="ECO:0000313" key="2">
    <source>
        <dbReference type="EMBL" id="KAK2152633.1"/>
    </source>
</evidence>
<dbReference type="PANTHER" id="PTHR21597">
    <property type="entry name" value="THO2 PROTEIN"/>
    <property type="match status" value="1"/>
</dbReference>
<sequence length="231" mass="26890">MQVLNHCYKQQKFNLLREETEGYSKLITELNVDSVEDRCHLVVLENIKSLIGCFNLDPNRVLDIILESFECRPEQELLFVPLLQKYMSDKATLCHMLGFKFHFYQQTHDSMTPSSLYQIAAILLHHNLVDLDTLYPQLPFPKFTMTKFTMAVYRMKHPNRSCSFCDLLVLGYKHLISFWEKHLRRAFSHRDVDKSAQLGWFVVTGLLEEANGGNVSLASSQLFKTTFVISF</sequence>
<dbReference type="InterPro" id="IPR032302">
    <property type="entry name" value="THOC2_N"/>
</dbReference>
<dbReference type="GO" id="GO:0006406">
    <property type="term" value="P:mRNA export from nucleus"/>
    <property type="evidence" value="ECO:0007669"/>
    <property type="project" value="InterPro"/>
</dbReference>
<dbReference type="GO" id="GO:0000445">
    <property type="term" value="C:THO complex part of transcription export complex"/>
    <property type="evidence" value="ECO:0007669"/>
    <property type="project" value="TreeGrafter"/>
</dbReference>
<dbReference type="AlphaFoldDB" id="A0AAD9N244"/>
<keyword evidence="3" id="KW-1185">Reference proteome</keyword>
<feature type="domain" description="THO complex subunit 2 N-terminal" evidence="1">
    <location>
        <begin position="5"/>
        <end position="152"/>
    </location>
</feature>
<evidence type="ECO:0000259" key="1">
    <source>
        <dbReference type="Pfam" id="PF16134"/>
    </source>
</evidence>
<organism evidence="2 3">
    <name type="scientific">Paralvinella palmiformis</name>
    <dbReference type="NCBI Taxonomy" id="53620"/>
    <lineage>
        <taxon>Eukaryota</taxon>
        <taxon>Metazoa</taxon>
        <taxon>Spiralia</taxon>
        <taxon>Lophotrochozoa</taxon>
        <taxon>Annelida</taxon>
        <taxon>Polychaeta</taxon>
        <taxon>Sedentaria</taxon>
        <taxon>Canalipalpata</taxon>
        <taxon>Terebellida</taxon>
        <taxon>Terebelliformia</taxon>
        <taxon>Alvinellidae</taxon>
        <taxon>Paralvinella</taxon>
    </lineage>
</organism>
<protein>
    <recommendedName>
        <fullName evidence="1">THO complex subunit 2 N-terminal domain-containing protein</fullName>
    </recommendedName>
</protein>
<dbReference type="Proteomes" id="UP001208570">
    <property type="component" value="Unassembled WGS sequence"/>
</dbReference>
<dbReference type="PANTHER" id="PTHR21597:SF0">
    <property type="entry name" value="THO COMPLEX SUBUNIT 2"/>
    <property type="match status" value="1"/>
</dbReference>
<reference evidence="2" key="1">
    <citation type="journal article" date="2023" name="Mol. Biol. Evol.">
        <title>Third-Generation Sequencing Reveals the Adaptive Role of the Epigenome in Three Deep-Sea Polychaetes.</title>
        <authorList>
            <person name="Perez M."/>
            <person name="Aroh O."/>
            <person name="Sun Y."/>
            <person name="Lan Y."/>
            <person name="Juniper S.K."/>
            <person name="Young C.R."/>
            <person name="Angers B."/>
            <person name="Qian P.Y."/>
        </authorList>
    </citation>
    <scope>NUCLEOTIDE SEQUENCE</scope>
    <source>
        <strain evidence="2">P08H-3</strain>
    </source>
</reference>
<evidence type="ECO:0000313" key="3">
    <source>
        <dbReference type="Proteomes" id="UP001208570"/>
    </source>
</evidence>
<dbReference type="GO" id="GO:0003729">
    <property type="term" value="F:mRNA binding"/>
    <property type="evidence" value="ECO:0007669"/>
    <property type="project" value="TreeGrafter"/>
</dbReference>
<dbReference type="InterPro" id="IPR040007">
    <property type="entry name" value="Tho2"/>
</dbReference>
<comment type="caution">
    <text evidence="2">The sequence shown here is derived from an EMBL/GenBank/DDBJ whole genome shotgun (WGS) entry which is preliminary data.</text>
</comment>
<name>A0AAD9N244_9ANNE</name>
<proteinExistence type="predicted"/>